<dbReference type="InterPro" id="IPR000182">
    <property type="entry name" value="GNAT_dom"/>
</dbReference>
<evidence type="ECO:0000313" key="2">
    <source>
        <dbReference type="EMBL" id="KAH8703979.1"/>
    </source>
</evidence>
<dbReference type="InterPro" id="IPR016181">
    <property type="entry name" value="Acyl_CoA_acyltransferase"/>
</dbReference>
<reference evidence="2" key="1">
    <citation type="submission" date="2021-12" db="EMBL/GenBank/DDBJ databases">
        <title>Convergent genome expansion in fungi linked to evolution of root-endophyte symbiosis.</title>
        <authorList>
            <consortium name="DOE Joint Genome Institute"/>
            <person name="Ke Y.-H."/>
            <person name="Bonito G."/>
            <person name="Liao H.-L."/>
            <person name="Looney B."/>
            <person name="Rojas-Flechas A."/>
            <person name="Nash J."/>
            <person name="Hameed K."/>
            <person name="Schadt C."/>
            <person name="Martin F."/>
            <person name="Crous P.W."/>
            <person name="Miettinen O."/>
            <person name="Magnuson J.K."/>
            <person name="Labbe J."/>
            <person name="Jacobson D."/>
            <person name="Doktycz M.J."/>
            <person name="Veneault-Fourrey C."/>
            <person name="Kuo A."/>
            <person name="Mondo S."/>
            <person name="Calhoun S."/>
            <person name="Riley R."/>
            <person name="Ohm R."/>
            <person name="LaButti K."/>
            <person name="Andreopoulos B."/>
            <person name="Pangilinan J."/>
            <person name="Nolan M."/>
            <person name="Tritt A."/>
            <person name="Clum A."/>
            <person name="Lipzen A."/>
            <person name="Daum C."/>
            <person name="Barry K."/>
            <person name="Grigoriev I.V."/>
            <person name="Vilgalys R."/>
        </authorList>
    </citation>
    <scope>NUCLEOTIDE SEQUENCE</scope>
    <source>
        <strain evidence="2">PMI_201</strain>
    </source>
</reference>
<dbReference type="Gene3D" id="3.40.630.30">
    <property type="match status" value="1"/>
</dbReference>
<proteinExistence type="predicted"/>
<name>A0AAD4L0H0_9EURO</name>
<organism evidence="2 3">
    <name type="scientific">Talaromyces proteolyticus</name>
    <dbReference type="NCBI Taxonomy" id="1131652"/>
    <lineage>
        <taxon>Eukaryota</taxon>
        <taxon>Fungi</taxon>
        <taxon>Dikarya</taxon>
        <taxon>Ascomycota</taxon>
        <taxon>Pezizomycotina</taxon>
        <taxon>Eurotiomycetes</taxon>
        <taxon>Eurotiomycetidae</taxon>
        <taxon>Eurotiales</taxon>
        <taxon>Trichocomaceae</taxon>
        <taxon>Talaromyces</taxon>
        <taxon>Talaromyces sect. Bacilispori</taxon>
    </lineage>
</organism>
<dbReference type="PANTHER" id="PTHR43792">
    <property type="entry name" value="GNAT FAMILY, PUTATIVE (AFU_ORTHOLOGUE AFUA_3G00765)-RELATED-RELATED"/>
    <property type="match status" value="1"/>
</dbReference>
<evidence type="ECO:0000313" key="3">
    <source>
        <dbReference type="Proteomes" id="UP001201262"/>
    </source>
</evidence>
<dbReference type="GO" id="GO:0016747">
    <property type="term" value="F:acyltransferase activity, transferring groups other than amino-acyl groups"/>
    <property type="evidence" value="ECO:0007669"/>
    <property type="project" value="InterPro"/>
</dbReference>
<comment type="caution">
    <text evidence="2">The sequence shown here is derived from an EMBL/GenBank/DDBJ whole genome shotgun (WGS) entry which is preliminary data.</text>
</comment>
<sequence>MKMVLTLETLLPLPSKTQPIYTSRLFLRPFKWTDFDNFYKLRTTPEVMQWTSQGRIDDLVDQTKQWMSLFIYENDEVPRRNYNFAVFLRDEKSDVRDETRSEGDEKEGDFIGVCGLVCLTSPPISLLPSFGYMFVPEAWGKGYGTESVQGFRDAWWSTIRSGLDKYDNSSLSAPENGLGTLRAVTSKKNQASIKILQKSGWTMDDGYDDDSQKDIKWVLKTPKPYE</sequence>
<dbReference type="Proteomes" id="UP001201262">
    <property type="component" value="Unassembled WGS sequence"/>
</dbReference>
<dbReference type="InterPro" id="IPR051531">
    <property type="entry name" value="N-acetyltransferase"/>
</dbReference>
<dbReference type="AlphaFoldDB" id="A0AAD4L0H0"/>
<dbReference type="SUPFAM" id="SSF55729">
    <property type="entry name" value="Acyl-CoA N-acyltransferases (Nat)"/>
    <property type="match status" value="1"/>
</dbReference>
<dbReference type="PANTHER" id="PTHR43792:SF1">
    <property type="entry name" value="N-ACETYLTRANSFERASE DOMAIN-CONTAINING PROTEIN"/>
    <property type="match status" value="1"/>
</dbReference>
<feature type="domain" description="N-acetyltransferase" evidence="1">
    <location>
        <begin position="24"/>
        <end position="201"/>
    </location>
</feature>
<keyword evidence="3" id="KW-1185">Reference proteome</keyword>
<dbReference type="EMBL" id="JAJTJA010000002">
    <property type="protein sequence ID" value="KAH8703979.1"/>
    <property type="molecule type" value="Genomic_DNA"/>
</dbReference>
<evidence type="ECO:0000259" key="1">
    <source>
        <dbReference type="Pfam" id="PF13302"/>
    </source>
</evidence>
<dbReference type="RefSeq" id="XP_046076997.1">
    <property type="nucleotide sequence ID" value="XM_046218926.1"/>
</dbReference>
<dbReference type="GeneID" id="70249213"/>
<gene>
    <name evidence="2" type="ORF">BGW36DRAFT_404236</name>
</gene>
<protein>
    <submittedName>
        <fullName evidence="2">GNAT domain-containing protein</fullName>
    </submittedName>
</protein>
<accession>A0AAD4L0H0</accession>
<dbReference type="Pfam" id="PF13302">
    <property type="entry name" value="Acetyltransf_3"/>
    <property type="match status" value="1"/>
</dbReference>